<feature type="transmembrane region" description="Helical" evidence="10">
    <location>
        <begin position="223"/>
        <end position="244"/>
    </location>
</feature>
<keyword evidence="2 8" id="KW-0813">Transport</keyword>
<evidence type="ECO:0000313" key="12">
    <source>
        <dbReference type="EMBL" id="MDF2096430.1"/>
    </source>
</evidence>
<dbReference type="PANTHER" id="PTHR30625:SF15">
    <property type="entry name" value="BIOPOLYMER TRANSPORT PROTEIN EXBB"/>
    <property type="match status" value="1"/>
</dbReference>
<feature type="region of interest" description="Disordered" evidence="9">
    <location>
        <begin position="1"/>
        <end position="41"/>
    </location>
</feature>
<evidence type="ECO:0000256" key="2">
    <source>
        <dbReference type="ARBA" id="ARBA00022448"/>
    </source>
</evidence>
<feature type="transmembrane region" description="Helical" evidence="10">
    <location>
        <begin position="180"/>
        <end position="203"/>
    </location>
</feature>
<evidence type="ECO:0000256" key="6">
    <source>
        <dbReference type="ARBA" id="ARBA00022989"/>
    </source>
</evidence>
<protein>
    <submittedName>
        <fullName evidence="12">MotA/TolQ/ExbB proton channel family protein</fullName>
    </submittedName>
</protein>
<keyword evidence="4 10" id="KW-0812">Transmembrane</keyword>
<feature type="compositionally biased region" description="Low complexity" evidence="9">
    <location>
        <begin position="1"/>
        <end position="30"/>
    </location>
</feature>
<feature type="domain" description="MotA/TolQ/ExbB proton channel" evidence="11">
    <location>
        <begin position="137"/>
        <end position="256"/>
    </location>
</feature>
<evidence type="ECO:0000313" key="13">
    <source>
        <dbReference type="Proteomes" id="UP001215503"/>
    </source>
</evidence>
<keyword evidence="6 10" id="KW-1133">Transmembrane helix</keyword>
<organism evidence="12 13">
    <name type="scientific">Aquibaculum arenosum</name>
    <dbReference type="NCBI Taxonomy" id="3032591"/>
    <lineage>
        <taxon>Bacteria</taxon>
        <taxon>Pseudomonadati</taxon>
        <taxon>Pseudomonadota</taxon>
        <taxon>Alphaproteobacteria</taxon>
        <taxon>Rhodospirillales</taxon>
        <taxon>Rhodovibrionaceae</taxon>
        <taxon>Aquibaculum</taxon>
    </lineage>
</organism>
<reference evidence="12 13" key="1">
    <citation type="submission" date="2023-03" db="EMBL/GenBank/DDBJ databases">
        <title>Fodinicurvata sp. CAU 1616 isolated from sea sendiment.</title>
        <authorList>
            <person name="Kim W."/>
        </authorList>
    </citation>
    <scope>NUCLEOTIDE SEQUENCE [LARGE SCALE GENOMIC DNA]</scope>
    <source>
        <strain evidence="12 13">CAU 1616</strain>
    </source>
</reference>
<dbReference type="InterPro" id="IPR050790">
    <property type="entry name" value="ExbB/TolQ_transport"/>
</dbReference>
<evidence type="ECO:0000256" key="3">
    <source>
        <dbReference type="ARBA" id="ARBA00022475"/>
    </source>
</evidence>
<evidence type="ECO:0000256" key="7">
    <source>
        <dbReference type="ARBA" id="ARBA00023136"/>
    </source>
</evidence>
<evidence type="ECO:0000256" key="9">
    <source>
        <dbReference type="SAM" id="MobiDB-lite"/>
    </source>
</evidence>
<dbReference type="InterPro" id="IPR002898">
    <property type="entry name" value="MotA_ExbB_proton_chnl"/>
</dbReference>
<keyword evidence="3" id="KW-1003">Cell membrane</keyword>
<comment type="caution">
    <text evidence="12">The sequence shown here is derived from an EMBL/GenBank/DDBJ whole genome shotgun (WGS) entry which is preliminary data.</text>
</comment>
<keyword evidence="5 8" id="KW-0653">Protein transport</keyword>
<feature type="transmembrane region" description="Helical" evidence="10">
    <location>
        <begin position="68"/>
        <end position="92"/>
    </location>
</feature>
<dbReference type="RefSeq" id="WP_275822856.1">
    <property type="nucleotide sequence ID" value="NZ_JARHUD010000006.1"/>
</dbReference>
<proteinExistence type="inferred from homology"/>
<comment type="similarity">
    <text evidence="8">Belongs to the exbB/tolQ family.</text>
</comment>
<evidence type="ECO:0000259" key="11">
    <source>
        <dbReference type="Pfam" id="PF01618"/>
    </source>
</evidence>
<gene>
    <name evidence="12" type="ORF">P2G67_10625</name>
</gene>
<dbReference type="EMBL" id="JARHUD010000006">
    <property type="protein sequence ID" value="MDF2096430.1"/>
    <property type="molecule type" value="Genomic_DNA"/>
</dbReference>
<accession>A0ABT5YNW5</accession>
<evidence type="ECO:0000256" key="5">
    <source>
        <dbReference type="ARBA" id="ARBA00022927"/>
    </source>
</evidence>
<evidence type="ECO:0000256" key="4">
    <source>
        <dbReference type="ARBA" id="ARBA00022692"/>
    </source>
</evidence>
<keyword evidence="13" id="KW-1185">Reference proteome</keyword>
<keyword evidence="7 10" id="KW-0472">Membrane</keyword>
<dbReference type="Pfam" id="PF01618">
    <property type="entry name" value="MotA_ExbB"/>
    <property type="match status" value="1"/>
</dbReference>
<sequence length="292" mass="30427">MDESETPAAEGTTPGATTAEPAAAEATGPEVDPIANGNDGLDGMADAAPPEILGLPAEMLSPLAEPLALLQAGGAVVAILLVLSVVALAIILMKLWQFGRLGVGINRRARAALALYRSGRAEEALNRLTGARNPGARLLALAIRGRLRDDLPEPMLREELARLGSEEVEALRGGFRPLEVIGALAPLLGLFGTVLGMIAAFQALEQAGNRVDPSILSGGIWEALLTTAVGLAVAIPVVALLNLLERRVERQALEMESLVTQVFTVDLTAAPRVQRPAPDSHEGALRLHAAGE</sequence>
<name>A0ABT5YNW5_9PROT</name>
<evidence type="ECO:0000256" key="10">
    <source>
        <dbReference type="SAM" id="Phobius"/>
    </source>
</evidence>
<dbReference type="Proteomes" id="UP001215503">
    <property type="component" value="Unassembled WGS sequence"/>
</dbReference>
<comment type="subcellular location">
    <subcellularLocation>
        <location evidence="1">Cell membrane</location>
        <topology evidence="1">Multi-pass membrane protein</topology>
    </subcellularLocation>
    <subcellularLocation>
        <location evidence="8">Membrane</location>
        <topology evidence="8">Multi-pass membrane protein</topology>
    </subcellularLocation>
</comment>
<evidence type="ECO:0000256" key="1">
    <source>
        <dbReference type="ARBA" id="ARBA00004651"/>
    </source>
</evidence>
<dbReference type="PANTHER" id="PTHR30625">
    <property type="entry name" value="PROTEIN TOLQ"/>
    <property type="match status" value="1"/>
</dbReference>
<evidence type="ECO:0000256" key="8">
    <source>
        <dbReference type="RuleBase" id="RU004057"/>
    </source>
</evidence>